<dbReference type="Pfam" id="PF03109">
    <property type="entry name" value="ABC1"/>
    <property type="match status" value="1"/>
</dbReference>
<sequence>MAKVASIPATLMAQRVAATGKSLLAGAERGTLTDEMLDNAAEQVFAVLGELKGGAMKLGQALSVAEAGVPPRFADPFRDALIRLQQEAPPMPAADTHRMLDLQLGTGWRKRFACFEDAPVAAASIGQVHRAVWHDGRDVAVKVQYPEAEESLRADLKMLQMVSGAFNTLLAGTNARQLIEEFLARTEDELDYRIEAAYQRRFAKAYAGDPRFFVPRVVAAAPKVMVTEWMDGTPLSRIIADGARADRNRAGLLLAEFALSSPTRVGCLHSDPHPGNFQLRPDNRLGVIDYGACTETPRGIPRAVGRLARCALDGNYEGMEAVLRAEGFVKPGAPIDMPPIQRRVDPVIARIDGPNFHFTRQFLQAEVARSLDPENISLTNARAMKAPADQPEYAMFTRVFGGIVGICAQLDAEGPFLELVEKWVPEFGGSQEAAS</sequence>
<comment type="caution">
    <text evidence="6">The sequence shown here is derived from an EMBL/GenBank/DDBJ whole genome shotgun (WGS) entry which is preliminary data.</text>
</comment>
<dbReference type="AlphaFoldDB" id="A0A7K1V342"/>
<dbReference type="PANTHER" id="PTHR43851:SF3">
    <property type="entry name" value="COENZYME Q8"/>
    <property type="match status" value="1"/>
</dbReference>
<dbReference type="GO" id="GO:0005524">
    <property type="term" value="F:ATP binding"/>
    <property type="evidence" value="ECO:0007669"/>
    <property type="project" value="UniProtKB-KW"/>
</dbReference>
<name>A0A7K1V342_9NOCA</name>
<keyword evidence="7" id="KW-1185">Reference proteome</keyword>
<comment type="similarity">
    <text evidence="1">Belongs to the protein kinase superfamily. ADCK protein kinase family.</text>
</comment>
<gene>
    <name evidence="6" type="ORF">GPX89_27390</name>
</gene>
<proteinExistence type="inferred from homology"/>
<evidence type="ECO:0000256" key="1">
    <source>
        <dbReference type="ARBA" id="ARBA00009670"/>
    </source>
</evidence>
<dbReference type="InterPro" id="IPR004147">
    <property type="entry name" value="ABC1_dom"/>
</dbReference>
<evidence type="ECO:0000313" key="6">
    <source>
        <dbReference type="EMBL" id="MVU80961.1"/>
    </source>
</evidence>
<dbReference type="CDD" id="cd13970">
    <property type="entry name" value="ABC1_ADCK3"/>
    <property type="match status" value="1"/>
</dbReference>
<organism evidence="6 7">
    <name type="scientific">Nocardia terrae</name>
    <dbReference type="NCBI Taxonomy" id="2675851"/>
    <lineage>
        <taxon>Bacteria</taxon>
        <taxon>Bacillati</taxon>
        <taxon>Actinomycetota</taxon>
        <taxon>Actinomycetes</taxon>
        <taxon>Mycobacteriales</taxon>
        <taxon>Nocardiaceae</taxon>
        <taxon>Nocardia</taxon>
    </lineage>
</organism>
<dbReference type="GO" id="GO:0016301">
    <property type="term" value="F:kinase activity"/>
    <property type="evidence" value="ECO:0007669"/>
    <property type="project" value="UniProtKB-KW"/>
</dbReference>
<feature type="domain" description="ABC1 atypical kinase-like" evidence="5">
    <location>
        <begin position="83"/>
        <end position="320"/>
    </location>
</feature>
<dbReference type="Proteomes" id="UP000466794">
    <property type="component" value="Unassembled WGS sequence"/>
</dbReference>
<dbReference type="InterPro" id="IPR034646">
    <property type="entry name" value="ADCK3_dom"/>
</dbReference>
<evidence type="ECO:0000313" key="7">
    <source>
        <dbReference type="Proteomes" id="UP000466794"/>
    </source>
</evidence>
<keyword evidence="6" id="KW-0418">Kinase</keyword>
<keyword evidence="3" id="KW-0547">Nucleotide-binding</keyword>
<evidence type="ECO:0000256" key="2">
    <source>
        <dbReference type="ARBA" id="ARBA00022679"/>
    </source>
</evidence>
<dbReference type="SUPFAM" id="SSF56112">
    <property type="entry name" value="Protein kinase-like (PK-like)"/>
    <property type="match status" value="1"/>
</dbReference>
<dbReference type="InterPro" id="IPR011009">
    <property type="entry name" value="Kinase-like_dom_sf"/>
</dbReference>
<keyword evidence="2" id="KW-0808">Transferase</keyword>
<evidence type="ECO:0000256" key="3">
    <source>
        <dbReference type="ARBA" id="ARBA00022741"/>
    </source>
</evidence>
<dbReference type="PANTHER" id="PTHR43851">
    <property type="match status" value="1"/>
</dbReference>
<protein>
    <submittedName>
        <fullName evidence="6">AarF/ABC1/UbiB kinase family protein</fullName>
    </submittedName>
</protein>
<dbReference type="EMBL" id="WRPP01000005">
    <property type="protein sequence ID" value="MVU80961.1"/>
    <property type="molecule type" value="Genomic_DNA"/>
</dbReference>
<evidence type="ECO:0000259" key="5">
    <source>
        <dbReference type="Pfam" id="PF03109"/>
    </source>
</evidence>
<keyword evidence="4" id="KW-0067">ATP-binding</keyword>
<dbReference type="InterPro" id="IPR051409">
    <property type="entry name" value="Atypical_kinase_ADCK"/>
</dbReference>
<evidence type="ECO:0000256" key="4">
    <source>
        <dbReference type="ARBA" id="ARBA00022840"/>
    </source>
</evidence>
<accession>A0A7K1V342</accession>
<reference evidence="6 7" key="1">
    <citation type="submission" date="2019-12" db="EMBL/GenBank/DDBJ databases">
        <title>Nocardia sp. nov. ET3-3 isolated from soil.</title>
        <authorList>
            <person name="Kanchanasin P."/>
            <person name="Tanasupawat S."/>
            <person name="Yuki M."/>
            <person name="Kudo T."/>
        </authorList>
    </citation>
    <scope>NUCLEOTIDE SEQUENCE [LARGE SCALE GENOMIC DNA]</scope>
    <source>
        <strain evidence="6 7">ET3-3</strain>
    </source>
</reference>